<evidence type="ECO:0000313" key="3">
    <source>
        <dbReference type="Proteomes" id="UP001304847"/>
    </source>
</evidence>
<evidence type="ECO:0000313" key="2">
    <source>
        <dbReference type="EMBL" id="MEA9436197.1"/>
    </source>
</evidence>
<comment type="caution">
    <text evidence="2">The sequence shown here is derived from an EMBL/GenBank/DDBJ whole genome shotgun (WGS) entry which is preliminary data.</text>
</comment>
<reference evidence="2 3" key="1">
    <citation type="submission" date="2023-12" db="EMBL/GenBank/DDBJ databases">
        <title>Characterization of antibiotic resistance in Aeromonas spp. in hospital effluent.</title>
        <authorList>
            <person name="Negoseki B.R.S."/>
            <person name="Krul D."/>
            <person name="Siqueira A.C."/>
            <person name="Almeida M."/>
            <person name="Mesa D."/>
            <person name="Conte D."/>
            <person name="Dalla-Costa L.M."/>
        </authorList>
    </citation>
    <scope>NUCLEOTIDE SEQUENCE [LARGE SCALE GENOMIC DNA]</scope>
    <source>
        <strain evidence="2 3">36v</strain>
    </source>
</reference>
<proteinExistence type="predicted"/>
<dbReference type="RefSeq" id="WP_149153286.1">
    <property type="nucleotide sequence ID" value="NZ_JAYGOJ010000044.1"/>
</dbReference>
<keyword evidence="1" id="KW-1133">Transmembrane helix</keyword>
<name>A0ABU5W5N0_AERCA</name>
<gene>
    <name evidence="2" type="ORF">VCX44_10275</name>
</gene>
<keyword evidence="3" id="KW-1185">Reference proteome</keyword>
<dbReference type="Proteomes" id="UP001304847">
    <property type="component" value="Unassembled WGS sequence"/>
</dbReference>
<keyword evidence="1" id="KW-0472">Membrane</keyword>
<feature type="transmembrane region" description="Helical" evidence="1">
    <location>
        <begin position="12"/>
        <end position="32"/>
    </location>
</feature>
<accession>A0ABU5W5N0</accession>
<dbReference type="NCBIfam" id="TIGR02532">
    <property type="entry name" value="IV_pilin_GFxxxE"/>
    <property type="match status" value="1"/>
</dbReference>
<keyword evidence="1" id="KW-0812">Transmembrane</keyword>
<dbReference type="EMBL" id="JAYGOJ010000044">
    <property type="protein sequence ID" value="MEA9436197.1"/>
    <property type="molecule type" value="Genomic_DNA"/>
</dbReference>
<protein>
    <submittedName>
        <fullName evidence="2">Type II secretion system protein</fullName>
    </submittedName>
</protein>
<evidence type="ECO:0000256" key="1">
    <source>
        <dbReference type="SAM" id="Phobius"/>
    </source>
</evidence>
<dbReference type="Pfam" id="PF07963">
    <property type="entry name" value="N_methyl"/>
    <property type="match status" value="1"/>
</dbReference>
<sequence length="234" mass="26944">MKNKKTNGFTLVELLVTIVIFSFSLSIILSGLDQGRLAWSRLEKKVELSSSLQSRFNWLSMMFNDSNATLFPLNYGEAGPFFKGNDQSLYLLTGSPILAGPGNYATATLWFANNGSNFTLNYAEKRNADPFYGNQYFDRDKEKTVLLYDIKSYNIRYLAPIREPSEGESIPLNEEKYYRSEPAWLDFFDSNKEMAMPLLINISMVLSNEKRVDWFFPVTRYTSSSHIEDEVFKK</sequence>
<dbReference type="InterPro" id="IPR012902">
    <property type="entry name" value="N_methyl_site"/>
</dbReference>
<organism evidence="2 3">
    <name type="scientific">Aeromonas caviae</name>
    <name type="common">Aeromonas punctata</name>
    <dbReference type="NCBI Taxonomy" id="648"/>
    <lineage>
        <taxon>Bacteria</taxon>
        <taxon>Pseudomonadati</taxon>
        <taxon>Pseudomonadota</taxon>
        <taxon>Gammaproteobacteria</taxon>
        <taxon>Aeromonadales</taxon>
        <taxon>Aeromonadaceae</taxon>
        <taxon>Aeromonas</taxon>
    </lineage>
</organism>